<comment type="subcellular location">
    <subcellularLocation>
        <location evidence="1">Membrane</location>
        <topology evidence="1">Multi-pass membrane protein</topology>
    </subcellularLocation>
</comment>
<dbReference type="PANTHER" id="PTHR17920:SF22">
    <property type="entry name" value="DUF726 DOMAIN PROTEIN (AFU_ORTHOLOGUE AFUA_2G12860)"/>
    <property type="match status" value="1"/>
</dbReference>
<evidence type="ECO:0000256" key="3">
    <source>
        <dbReference type="ARBA" id="ARBA00022692"/>
    </source>
</evidence>
<keyword evidence="3 6" id="KW-0812">Transmembrane</keyword>
<evidence type="ECO:0000256" key="1">
    <source>
        <dbReference type="ARBA" id="ARBA00004141"/>
    </source>
</evidence>
<gene>
    <name evidence="7" type="ORF">MCHLO_10247</name>
</gene>
<keyword evidence="5 6" id="KW-0472">Membrane</keyword>
<evidence type="ECO:0008006" key="9">
    <source>
        <dbReference type="Google" id="ProtNLM"/>
    </source>
</evidence>
<organism evidence="7 8">
    <name type="scientific">Mycena chlorophos</name>
    <name type="common">Agaric fungus</name>
    <name type="synonym">Agaricus chlorophos</name>
    <dbReference type="NCBI Taxonomy" id="658473"/>
    <lineage>
        <taxon>Eukaryota</taxon>
        <taxon>Fungi</taxon>
        <taxon>Dikarya</taxon>
        <taxon>Basidiomycota</taxon>
        <taxon>Agaricomycotina</taxon>
        <taxon>Agaricomycetes</taxon>
        <taxon>Agaricomycetidae</taxon>
        <taxon>Agaricales</taxon>
        <taxon>Marasmiineae</taxon>
        <taxon>Mycenaceae</taxon>
        <taxon>Mycena</taxon>
    </lineage>
</organism>
<dbReference type="InterPro" id="IPR007941">
    <property type="entry name" value="DUF726"/>
</dbReference>
<keyword evidence="4 6" id="KW-1133">Transmembrane helix</keyword>
<dbReference type="PANTHER" id="PTHR17920">
    <property type="entry name" value="TRANSMEMBRANE AND COILED-COIL DOMAIN-CONTAINING PROTEIN 4 TMCO4"/>
    <property type="match status" value="1"/>
</dbReference>
<feature type="transmembrane region" description="Helical" evidence="6">
    <location>
        <begin position="175"/>
        <end position="197"/>
    </location>
</feature>
<dbReference type="EMBL" id="DF848219">
    <property type="protein sequence ID" value="GAT53270.1"/>
    <property type="molecule type" value="Genomic_DNA"/>
</dbReference>
<reference evidence="7" key="1">
    <citation type="submission" date="2014-09" db="EMBL/GenBank/DDBJ databases">
        <title>Genome sequence of the luminous mushroom Mycena chlorophos for searching fungal bioluminescence genes.</title>
        <authorList>
            <person name="Tanaka Y."/>
            <person name="Kasuga D."/>
            <person name="Oba Y."/>
            <person name="Hase S."/>
            <person name="Sato K."/>
            <person name="Oba Y."/>
            <person name="Sakakibara Y."/>
        </authorList>
    </citation>
    <scope>NUCLEOTIDE SEQUENCE</scope>
</reference>
<protein>
    <recommendedName>
        <fullName evidence="9">DUF726-domain-containing protein</fullName>
    </recommendedName>
</protein>
<dbReference type="InterPro" id="IPR029058">
    <property type="entry name" value="AB_hydrolase_fold"/>
</dbReference>
<evidence type="ECO:0000256" key="6">
    <source>
        <dbReference type="SAM" id="Phobius"/>
    </source>
</evidence>
<name>A0ABQ0LQ88_MYCCL</name>
<dbReference type="SUPFAM" id="SSF53474">
    <property type="entry name" value="alpha/beta-Hydrolases"/>
    <property type="match status" value="1"/>
</dbReference>
<proteinExistence type="inferred from homology"/>
<keyword evidence="8" id="KW-1185">Reference proteome</keyword>
<evidence type="ECO:0000256" key="5">
    <source>
        <dbReference type="ARBA" id="ARBA00023136"/>
    </source>
</evidence>
<evidence type="ECO:0000256" key="2">
    <source>
        <dbReference type="ARBA" id="ARBA00009824"/>
    </source>
</evidence>
<dbReference type="Pfam" id="PF05277">
    <property type="entry name" value="DUF726"/>
    <property type="match status" value="1"/>
</dbReference>
<dbReference type="Proteomes" id="UP000815677">
    <property type="component" value="Unassembled WGS sequence"/>
</dbReference>
<accession>A0ABQ0LQ88</accession>
<evidence type="ECO:0000256" key="4">
    <source>
        <dbReference type="ARBA" id="ARBA00022989"/>
    </source>
</evidence>
<evidence type="ECO:0000313" key="7">
    <source>
        <dbReference type="EMBL" id="GAT53270.1"/>
    </source>
</evidence>
<evidence type="ECO:0000313" key="8">
    <source>
        <dbReference type="Proteomes" id="UP000815677"/>
    </source>
</evidence>
<comment type="similarity">
    <text evidence="2">Belongs to the TMCO4 family.</text>
</comment>
<sequence>MDLDLSRLAPPQNLTDDERSTLFLWLFRRIATFRNTKYLYAEQDPTLNDPSRREYELHLQQWADSIVSVAFSVNGEPGGAPCPPLDPLTETATAHLRLPPQEAVDRFLNCLAFLHIANSKEFSSLTRSFLSSLGSLDERLIVAALRNPKRAIEETQKLAKAATQKQAKEGQVLRMAGVGLAAVAGGVLVGVTGGLAAPLVGAGVGTVLGILGVGGTTLGLLTTALASSSIITGALFGAYGSHSAGSSILRHTREVKDFDIVPVHSKDNGNEGLGVRLCVSGWLTSREDVVAPWTVFEDDGDDILALQWEVEQLEALSDALMKLVKTNAMRYVRVEVLKRTVFAALMASLAPMALLKMKEIVDNDWMNSKALAIKAGAVLGSLLEKRAFGHRPITLTGYSLGALVILEALKHLASLPPSETLHLVQDVYLYGTPAPSDDMELWTSIRRLVAGRVVNGYSEDDYVLGVLCRLSSATWAVAGLQPVNALGIENVLCAVEGHTRWRAEIGHSLVLSGVSGLSAERVSEQVQTVRIWPGRRMPAMLTVDDERRRVRGRRRDEGVKQDNR</sequence>